<accession>A0A3G6MX57</accession>
<name>A0A3G6MX57_9FLAO</name>
<dbReference type="Proteomes" id="UP000269076">
    <property type="component" value="Chromosome"/>
</dbReference>
<organism evidence="1 2">
    <name type="scientific">Chryseobacterium indoltheticum</name>
    <dbReference type="NCBI Taxonomy" id="254"/>
    <lineage>
        <taxon>Bacteria</taxon>
        <taxon>Pseudomonadati</taxon>
        <taxon>Bacteroidota</taxon>
        <taxon>Flavobacteriia</taxon>
        <taxon>Flavobacteriales</taxon>
        <taxon>Weeksellaceae</taxon>
        <taxon>Chryseobacterium group</taxon>
        <taxon>Chryseobacterium</taxon>
    </lineage>
</organism>
<protein>
    <recommendedName>
        <fullName evidence="3">HNH endonuclease</fullName>
    </recommendedName>
</protein>
<evidence type="ECO:0000313" key="1">
    <source>
        <dbReference type="EMBL" id="AZA60094.1"/>
    </source>
</evidence>
<dbReference type="EMBL" id="CP033928">
    <property type="protein sequence ID" value="AZA60094.1"/>
    <property type="molecule type" value="Genomic_DNA"/>
</dbReference>
<proteinExistence type="predicted"/>
<dbReference type="AlphaFoldDB" id="A0A3G6MX57"/>
<gene>
    <name evidence="1" type="ORF">EG340_03135</name>
</gene>
<dbReference type="Gene3D" id="1.10.30.50">
    <property type="match status" value="1"/>
</dbReference>
<evidence type="ECO:0000313" key="2">
    <source>
        <dbReference type="Proteomes" id="UP000269076"/>
    </source>
</evidence>
<evidence type="ECO:0008006" key="3">
    <source>
        <dbReference type="Google" id="ProtNLM"/>
    </source>
</evidence>
<reference evidence="1 2" key="1">
    <citation type="submission" date="2018-11" db="EMBL/GenBank/DDBJ databases">
        <title>Proposal to divide the Flavobacteriaceae and reorganize its genera based on Amino Acid Identity values calculated from whole genome sequences.</title>
        <authorList>
            <person name="Nicholson A.C."/>
            <person name="Gulvik C.A."/>
            <person name="Whitney A.M."/>
            <person name="Humrighouse B.W."/>
            <person name="Bell M."/>
            <person name="Holmes B."/>
            <person name="Steigerwalt A."/>
            <person name="Villarma A."/>
            <person name="Sheth M."/>
            <person name="Batra D."/>
            <person name="Pryor J."/>
            <person name="Bernardet J.-F."/>
            <person name="Hugo C."/>
            <person name="Kampfer P."/>
            <person name="Newman J."/>
            <person name="Mcquiston J.R."/>
        </authorList>
    </citation>
    <scope>NUCLEOTIDE SEQUENCE [LARGE SCALE GENOMIC DNA]</scope>
    <source>
        <strain evidence="1 2">G0211</strain>
    </source>
</reference>
<sequence length="285" mass="32650">MQKCIYSPFMKNLTPLTRKIYYWDKIVNAMHLRNRNALQAIRPTIERRFREYGHFSTPNVLGRIPASTFVEPTVTSLKTCYDSGSNGIGLLKQKIRDCQPELFKGECQYCNMGEPSTMDHYLPQLYFPEFSALSINLIPCCPTCNTEKGDQYLFLGNRRIINYYFDDLPIVDYLLCNITFRRGVAKANFSLDTTAVVGDIATVIENHFKALDLLERYRERSGGEIIEVMDAITQRVGAKSLHEMRTELLGDAIALKNRKGVNYWRAVLKTSLANSDQFLESVGFH</sequence>